<dbReference type="RefSeq" id="XP_017772680.1">
    <property type="nucleotide sequence ID" value="XM_017917191.1"/>
</dbReference>
<proteinExistence type="predicted"/>
<gene>
    <name evidence="3" type="primary">LOC108559833</name>
</gene>
<dbReference type="PANTHER" id="PTHR31650">
    <property type="entry name" value="O-ACYLTRANSFERASE (WSD1-LIKE) FAMILY PROTEIN"/>
    <property type="match status" value="1"/>
</dbReference>
<keyword evidence="2" id="KW-1185">Reference proteome</keyword>
<evidence type="ECO:0000313" key="3">
    <source>
        <dbReference type="RefSeq" id="XP_017772680.1"/>
    </source>
</evidence>
<reference evidence="3" key="1">
    <citation type="submission" date="2025-08" db="UniProtKB">
        <authorList>
            <consortium name="RefSeq"/>
        </authorList>
    </citation>
    <scope>IDENTIFICATION</scope>
    <source>
        <tissue evidence="3">Whole Larva</tissue>
    </source>
</reference>
<dbReference type="Pfam" id="PF06974">
    <property type="entry name" value="WS_DGAT_C"/>
    <property type="match status" value="1"/>
</dbReference>
<evidence type="ECO:0000259" key="1">
    <source>
        <dbReference type="Pfam" id="PF06974"/>
    </source>
</evidence>
<organism evidence="2 3">
    <name type="scientific">Nicrophorus vespilloides</name>
    <name type="common">Boreal carrion beetle</name>
    <dbReference type="NCBI Taxonomy" id="110193"/>
    <lineage>
        <taxon>Eukaryota</taxon>
        <taxon>Metazoa</taxon>
        <taxon>Ecdysozoa</taxon>
        <taxon>Arthropoda</taxon>
        <taxon>Hexapoda</taxon>
        <taxon>Insecta</taxon>
        <taxon>Pterygota</taxon>
        <taxon>Neoptera</taxon>
        <taxon>Endopterygota</taxon>
        <taxon>Coleoptera</taxon>
        <taxon>Polyphaga</taxon>
        <taxon>Staphyliniformia</taxon>
        <taxon>Silphidae</taxon>
        <taxon>Nicrophorinae</taxon>
        <taxon>Nicrophorus</taxon>
    </lineage>
</organism>
<evidence type="ECO:0000313" key="2">
    <source>
        <dbReference type="Proteomes" id="UP000695000"/>
    </source>
</evidence>
<dbReference type="Proteomes" id="UP000695000">
    <property type="component" value="Unplaced"/>
</dbReference>
<dbReference type="PANTHER" id="PTHR31650:SF1">
    <property type="entry name" value="WAX ESTER SYNTHASE_DIACYLGLYCEROL ACYLTRANSFERASE 4-RELATED"/>
    <property type="match status" value="1"/>
</dbReference>
<protein>
    <submittedName>
        <fullName evidence="3">Uncharacterized protein LOC108559833</fullName>
    </submittedName>
</protein>
<accession>A0ABM1MDN0</accession>
<feature type="domain" description="O-acyltransferase WSD1 C-terminal" evidence="1">
    <location>
        <begin position="266"/>
        <end position="394"/>
    </location>
</feature>
<sequence length="413" mass="47868">MCNCDNCFVYILLHFEFDDDPKKLIDLMAKKVRKLKGGIFDKVFYQRDSCLGYNYYFRGMSDLDELLEFIGDVNGPILNDEGLSEKIKLCDTMKMPNGGRGLMKVLICLEQTLKKNHYVIIFKFHHCLSDGKYLLDLISSGFGDGELEIDIQKPPPRYNIWKKYIVDGYLTQGLKIDKDDNILRGYNLEEVKHFVFIYDDDNNNYINKIKHIKNKLNAAYLDVFNSCLATSLYEYYKKMGANIPKWIVTGTVQSPSYIEDSTNVLQNRFTAIHIKLPIQADSVMERLDIIKNNYEIIKKSLEIEFTYWLGQHVLIVLPNPIIYWTFSLMNITAGISVMNMSRNIILFGKPIKTFIGFPPNSPGTGIHTVLTKYDEKLLLILTVDRSVIEKYEDVKKLGNRIVFHIDELYKMIS</sequence>
<name>A0ABM1MDN0_NICVS</name>
<dbReference type="InterPro" id="IPR009721">
    <property type="entry name" value="O-acyltransferase_WSD1_C"/>
</dbReference>
<dbReference type="GeneID" id="108559833"/>
<dbReference type="InterPro" id="IPR045034">
    <property type="entry name" value="O-acyltransferase_WSD1-like"/>
</dbReference>